<organism evidence="1 2">
    <name type="scientific">Candidatus Eisenbergiella merdavium</name>
    <dbReference type="NCBI Taxonomy" id="2838551"/>
    <lineage>
        <taxon>Bacteria</taxon>
        <taxon>Bacillati</taxon>
        <taxon>Bacillota</taxon>
        <taxon>Clostridia</taxon>
        <taxon>Lachnospirales</taxon>
        <taxon>Lachnospiraceae</taxon>
        <taxon>Eisenbergiella</taxon>
    </lineage>
</organism>
<evidence type="ECO:0000313" key="2">
    <source>
        <dbReference type="Proteomes" id="UP000823891"/>
    </source>
</evidence>
<proteinExistence type="predicted"/>
<evidence type="ECO:0000313" key="1">
    <source>
        <dbReference type="EMBL" id="HJC22502.1"/>
    </source>
</evidence>
<comment type="caution">
    <text evidence="1">The sequence shown here is derived from an EMBL/GenBank/DDBJ whole genome shotgun (WGS) entry which is preliminary data.</text>
</comment>
<name>A0A9D2SPI9_9FIRM</name>
<dbReference type="AlphaFoldDB" id="A0A9D2SPI9"/>
<reference evidence="1" key="2">
    <citation type="submission" date="2021-04" db="EMBL/GenBank/DDBJ databases">
        <authorList>
            <person name="Gilroy R."/>
        </authorList>
    </citation>
    <scope>NUCLEOTIDE SEQUENCE</scope>
    <source>
        <strain evidence="1">USAMLcec2-132</strain>
    </source>
</reference>
<sequence length="218" mass="25336">MKNPWEEISLTDYENHMKLDSVMQLQAMNELMKNQFNAYPVSSVAVFGVAGGNGLEYIPKDKFKKVYGIDINSDYLKEVNKRYSELDEILECLCIDLINETDKLPEADMVVANLIVEYIGYECFQKAIRQVSPKYVSCIIQINTEGNWVSDSPYLHIFDGLEQIHHQMEEQTLEKEMLEIGYHVINTLEHLLPNGKKFIQLDFERYLRSTKYGGRHVL</sequence>
<accession>A0A9D2SPI9</accession>
<gene>
    <name evidence="1" type="ORF">H9761_02210</name>
</gene>
<dbReference type="GO" id="GO:0032259">
    <property type="term" value="P:methylation"/>
    <property type="evidence" value="ECO:0007669"/>
    <property type="project" value="UniProtKB-KW"/>
</dbReference>
<dbReference type="Gene3D" id="3.40.50.150">
    <property type="entry name" value="Vaccinia Virus protein VP39"/>
    <property type="match status" value="1"/>
</dbReference>
<keyword evidence="1" id="KW-0808">Transferase</keyword>
<reference evidence="1" key="1">
    <citation type="journal article" date="2021" name="PeerJ">
        <title>Extensive microbial diversity within the chicken gut microbiome revealed by metagenomics and culture.</title>
        <authorList>
            <person name="Gilroy R."/>
            <person name="Ravi A."/>
            <person name="Getino M."/>
            <person name="Pursley I."/>
            <person name="Horton D.L."/>
            <person name="Alikhan N.F."/>
            <person name="Baker D."/>
            <person name="Gharbi K."/>
            <person name="Hall N."/>
            <person name="Watson M."/>
            <person name="Adriaenssens E.M."/>
            <person name="Foster-Nyarko E."/>
            <person name="Jarju S."/>
            <person name="Secka A."/>
            <person name="Antonio M."/>
            <person name="Oren A."/>
            <person name="Chaudhuri R.R."/>
            <person name="La Ragione R."/>
            <person name="Hildebrand F."/>
            <person name="Pallen M.J."/>
        </authorList>
    </citation>
    <scope>NUCLEOTIDE SEQUENCE</scope>
    <source>
        <strain evidence="1">USAMLcec2-132</strain>
    </source>
</reference>
<dbReference type="EMBL" id="DWWS01000013">
    <property type="protein sequence ID" value="HJC22502.1"/>
    <property type="molecule type" value="Genomic_DNA"/>
</dbReference>
<dbReference type="InterPro" id="IPR029063">
    <property type="entry name" value="SAM-dependent_MTases_sf"/>
</dbReference>
<protein>
    <submittedName>
        <fullName evidence="1">Class I SAM-dependent methyltransferase</fullName>
    </submittedName>
</protein>
<dbReference type="SUPFAM" id="SSF53335">
    <property type="entry name" value="S-adenosyl-L-methionine-dependent methyltransferases"/>
    <property type="match status" value="1"/>
</dbReference>
<dbReference type="GO" id="GO:0008168">
    <property type="term" value="F:methyltransferase activity"/>
    <property type="evidence" value="ECO:0007669"/>
    <property type="project" value="UniProtKB-KW"/>
</dbReference>
<keyword evidence="1" id="KW-0489">Methyltransferase</keyword>
<dbReference type="Proteomes" id="UP000823891">
    <property type="component" value="Unassembled WGS sequence"/>
</dbReference>